<evidence type="ECO:0000256" key="12">
    <source>
        <dbReference type="ARBA" id="ARBA00022984"/>
    </source>
</evidence>
<dbReference type="OrthoDB" id="9766909at2"/>
<keyword evidence="13 18" id="KW-0472">Membrane</keyword>
<dbReference type="GO" id="GO:0009002">
    <property type="term" value="F:serine-type D-Ala-D-Ala carboxypeptidase activity"/>
    <property type="evidence" value="ECO:0007669"/>
    <property type="project" value="UniProtKB-EC"/>
</dbReference>
<evidence type="ECO:0000256" key="3">
    <source>
        <dbReference type="ARBA" id="ARBA00007090"/>
    </source>
</evidence>
<dbReference type="Gene3D" id="1.10.3810.10">
    <property type="entry name" value="Biosynthetic peptidoglycan transglycosylase-like"/>
    <property type="match status" value="1"/>
</dbReference>
<accession>A0A2N3HKZ3</accession>
<dbReference type="Proteomes" id="UP000233435">
    <property type="component" value="Unassembled WGS sequence"/>
</dbReference>
<keyword evidence="5" id="KW-1003">Cell membrane</keyword>
<dbReference type="GO" id="GO:0008658">
    <property type="term" value="F:penicillin binding"/>
    <property type="evidence" value="ECO:0007669"/>
    <property type="project" value="InterPro"/>
</dbReference>
<dbReference type="GO" id="GO:0006508">
    <property type="term" value="P:proteolysis"/>
    <property type="evidence" value="ECO:0007669"/>
    <property type="project" value="UniProtKB-KW"/>
</dbReference>
<proteinExistence type="inferred from homology"/>
<dbReference type="InterPro" id="IPR050396">
    <property type="entry name" value="Glycosyltr_51/Transpeptidase"/>
</dbReference>
<comment type="similarity">
    <text evidence="3">In the C-terminal section; belongs to the transpeptidase family.</text>
</comment>
<evidence type="ECO:0000256" key="15">
    <source>
        <dbReference type="ARBA" id="ARBA00023316"/>
    </source>
</evidence>
<evidence type="ECO:0000256" key="4">
    <source>
        <dbReference type="ARBA" id="ARBA00007739"/>
    </source>
</evidence>
<keyword evidence="18" id="KW-1133">Transmembrane helix</keyword>
<evidence type="ECO:0000256" key="16">
    <source>
        <dbReference type="ARBA" id="ARBA00034000"/>
    </source>
</evidence>
<comment type="similarity">
    <text evidence="4">In the N-terminal section; belongs to the glycosyltransferase 51 family.</text>
</comment>
<keyword evidence="22" id="KW-1185">Reference proteome</keyword>
<keyword evidence="11" id="KW-0133">Cell shape</keyword>
<dbReference type="PANTHER" id="PTHR32282:SF11">
    <property type="entry name" value="PENICILLIN-BINDING PROTEIN 1B"/>
    <property type="match status" value="1"/>
</dbReference>
<keyword evidence="7" id="KW-0645">Protease</keyword>
<evidence type="ECO:0000256" key="5">
    <source>
        <dbReference type="ARBA" id="ARBA00022475"/>
    </source>
</evidence>
<evidence type="ECO:0000256" key="6">
    <source>
        <dbReference type="ARBA" id="ARBA00022645"/>
    </source>
</evidence>
<feature type="transmembrane region" description="Helical" evidence="18">
    <location>
        <begin position="12"/>
        <end position="38"/>
    </location>
</feature>
<dbReference type="AlphaFoldDB" id="A0A2N3HKZ3"/>
<dbReference type="GO" id="GO:0009252">
    <property type="term" value="P:peptidoglycan biosynthetic process"/>
    <property type="evidence" value="ECO:0007669"/>
    <property type="project" value="UniProtKB-KW"/>
</dbReference>
<dbReference type="Pfam" id="PF00905">
    <property type="entry name" value="Transpeptidase"/>
    <property type="match status" value="1"/>
</dbReference>
<evidence type="ECO:0000256" key="1">
    <source>
        <dbReference type="ARBA" id="ARBA00004236"/>
    </source>
</evidence>
<evidence type="ECO:0000256" key="13">
    <source>
        <dbReference type="ARBA" id="ARBA00023136"/>
    </source>
</evidence>
<evidence type="ECO:0000259" key="19">
    <source>
        <dbReference type="Pfam" id="PF00905"/>
    </source>
</evidence>
<dbReference type="InterPro" id="IPR001460">
    <property type="entry name" value="PCN-bd_Tpept"/>
</dbReference>
<dbReference type="SUPFAM" id="SSF53955">
    <property type="entry name" value="Lysozyme-like"/>
    <property type="match status" value="1"/>
</dbReference>
<keyword evidence="18" id="KW-0812">Transmembrane</keyword>
<protein>
    <submittedName>
        <fullName evidence="21">Penicillin-binding protein</fullName>
    </submittedName>
</protein>
<feature type="domain" description="Glycosyl transferase family 51" evidence="20">
    <location>
        <begin position="66"/>
        <end position="244"/>
    </location>
</feature>
<dbReference type="GO" id="GO:0030288">
    <property type="term" value="C:outer membrane-bounded periplasmic space"/>
    <property type="evidence" value="ECO:0007669"/>
    <property type="project" value="TreeGrafter"/>
</dbReference>
<gene>
    <name evidence="21" type="ORF">CSW08_07120</name>
</gene>
<keyword evidence="8" id="KW-0328">Glycosyltransferase</keyword>
<dbReference type="InterPro" id="IPR036950">
    <property type="entry name" value="PBP_transglycosylase"/>
</dbReference>
<reference evidence="21 22" key="1">
    <citation type="submission" date="2017-12" db="EMBL/GenBank/DDBJ databases">
        <title>Confluentibacter flavum sp. nov., isolated from the saline lake.</title>
        <authorList>
            <person name="Yu L."/>
        </authorList>
    </citation>
    <scope>NUCLEOTIDE SEQUENCE [LARGE SCALE GENOMIC DNA]</scope>
    <source>
        <strain evidence="21 22">3B</strain>
    </source>
</reference>
<evidence type="ECO:0000256" key="18">
    <source>
        <dbReference type="SAM" id="Phobius"/>
    </source>
</evidence>
<comment type="pathway">
    <text evidence="2">Cell wall biogenesis; peptidoglycan biosynthesis.</text>
</comment>
<dbReference type="SUPFAM" id="SSF56601">
    <property type="entry name" value="beta-lactamase/transpeptidase-like"/>
    <property type="match status" value="1"/>
</dbReference>
<keyword evidence="12" id="KW-0573">Peptidoglycan synthesis</keyword>
<dbReference type="GO" id="GO:0005886">
    <property type="term" value="C:plasma membrane"/>
    <property type="evidence" value="ECO:0007669"/>
    <property type="project" value="UniProtKB-SubCell"/>
</dbReference>
<evidence type="ECO:0000256" key="17">
    <source>
        <dbReference type="ARBA" id="ARBA00049902"/>
    </source>
</evidence>
<evidence type="ECO:0000256" key="9">
    <source>
        <dbReference type="ARBA" id="ARBA00022679"/>
    </source>
</evidence>
<evidence type="ECO:0000259" key="20">
    <source>
        <dbReference type="Pfam" id="PF00912"/>
    </source>
</evidence>
<dbReference type="GO" id="GO:0008955">
    <property type="term" value="F:peptidoglycan glycosyltransferase activity"/>
    <property type="evidence" value="ECO:0007669"/>
    <property type="project" value="UniProtKB-EC"/>
</dbReference>
<evidence type="ECO:0000256" key="2">
    <source>
        <dbReference type="ARBA" id="ARBA00004752"/>
    </source>
</evidence>
<dbReference type="GO" id="GO:0008360">
    <property type="term" value="P:regulation of cell shape"/>
    <property type="evidence" value="ECO:0007669"/>
    <property type="project" value="UniProtKB-KW"/>
</dbReference>
<feature type="domain" description="Penicillin-binding protein transpeptidase" evidence="19">
    <location>
        <begin position="423"/>
        <end position="663"/>
    </location>
</feature>
<comment type="catalytic activity">
    <reaction evidence="16">
        <text>Preferential cleavage: (Ac)2-L-Lys-D-Ala-|-D-Ala. Also transpeptidation of peptidyl-alanyl moieties that are N-acyl substituents of D-alanine.</text>
        <dbReference type="EC" id="3.4.16.4"/>
    </reaction>
</comment>
<evidence type="ECO:0000256" key="7">
    <source>
        <dbReference type="ARBA" id="ARBA00022670"/>
    </source>
</evidence>
<keyword evidence="9" id="KW-0808">Transferase</keyword>
<dbReference type="InterPro" id="IPR001264">
    <property type="entry name" value="Glyco_trans_51"/>
</dbReference>
<dbReference type="Pfam" id="PF00912">
    <property type="entry name" value="Transgly"/>
    <property type="match status" value="1"/>
</dbReference>
<organism evidence="21 22">
    <name type="scientific">Confluentibacter flavum</name>
    <dbReference type="NCBI Taxonomy" id="1909700"/>
    <lineage>
        <taxon>Bacteria</taxon>
        <taxon>Pseudomonadati</taxon>
        <taxon>Bacteroidota</taxon>
        <taxon>Flavobacteriia</taxon>
        <taxon>Flavobacteriales</taxon>
        <taxon>Flavobacteriaceae</taxon>
        <taxon>Confluentibacter</taxon>
    </lineage>
</organism>
<evidence type="ECO:0000256" key="14">
    <source>
        <dbReference type="ARBA" id="ARBA00023268"/>
    </source>
</evidence>
<evidence type="ECO:0000313" key="22">
    <source>
        <dbReference type="Proteomes" id="UP000233435"/>
    </source>
</evidence>
<name>A0A2N3HKZ3_9FLAO</name>
<keyword evidence="10" id="KW-0378">Hydrolase</keyword>
<sequence>MLKIKKLLKNKWVNIVIKVTLSLVLLLILFYGSIYYGMWGEVPSIKSLETLKQSQATEVLDTNNDLIGKFYVFDRQSITYKDFPEHLIKALISTEDIRFYDHDGVDNKSLARVFFKTILLSNDASGGGSTITLQLAKNLFGRKDLGFLSIVVNKIMESIVATRIEKVYSKEEILTLYLNTVPFPDNTYGIESASKKFFNTHTKDLSISQAATLIGSLKANTYYNPRVNPERALARRNVVIRQMEKYGHLNADDALIISKVPLVLEYRSYDPNQGLAPYFRAEIKRQLDTILQLDEFRKPNGDTYNIFHDGLKIYTTLDNTLQKYAETAMTKHMTALQKQYEKAYGNNAPWLKNKDAYKAAKIRLIAYKKLKEEGLTEIEIEAELNKKRDVELFSWNKTEIKQLSTLDSLEHYLKFLNAGMISLDPTSGAIKAYVGGIDYRFFQYDHVSQSKRQVGSTFKPIVYTAALENGIKPCTYFPIKSITYTDVENWTPTNAGGNYDNDLNYSLEYALSNSINTIAVKVLYETGIPEVINQAKLMGINSNIEAVPSIALGSSNLSVLELAKAYTSFVNESTPSTPVFITKIEDKDGNLIASFDDLNPKKQTEKAFSDTTRQVMLEFMKATVNSGTSQRLRSQYNFTNDLAGKTGTTQDNKDGWFVAIMPNLVTITWVGNDNQQIGFSNTSIGQGANSALPIFANYLEQLNQDSKYASLVSAKFETPSNEVLESLICEPSKKDGFFERLFGNKKDTKEFNEEKPKRGIFSWFRKRKND</sequence>
<dbReference type="PANTHER" id="PTHR32282">
    <property type="entry name" value="BINDING PROTEIN TRANSPEPTIDASE, PUTATIVE-RELATED"/>
    <property type="match status" value="1"/>
</dbReference>
<dbReference type="InterPro" id="IPR023346">
    <property type="entry name" value="Lysozyme-like_dom_sf"/>
</dbReference>
<dbReference type="EMBL" id="PJEO01000018">
    <property type="protein sequence ID" value="PKQ45616.1"/>
    <property type="molecule type" value="Genomic_DNA"/>
</dbReference>
<dbReference type="InterPro" id="IPR012338">
    <property type="entry name" value="Beta-lactam/transpept-like"/>
</dbReference>
<keyword evidence="15" id="KW-0961">Cell wall biogenesis/degradation</keyword>
<comment type="subcellular location">
    <subcellularLocation>
        <location evidence="1">Cell membrane</location>
    </subcellularLocation>
</comment>
<keyword evidence="6" id="KW-0121">Carboxypeptidase</keyword>
<comment type="caution">
    <text evidence="21">The sequence shown here is derived from an EMBL/GenBank/DDBJ whole genome shotgun (WGS) entry which is preliminary data.</text>
</comment>
<comment type="catalytic activity">
    <reaction evidence="17">
        <text>[GlcNAc-(1-&gt;4)-Mur2Ac(oyl-L-Ala-gamma-D-Glu-L-Lys-D-Ala-D-Ala)](n)-di-trans,octa-cis-undecaprenyl diphosphate + beta-D-GlcNAc-(1-&gt;4)-Mur2Ac(oyl-L-Ala-gamma-D-Glu-L-Lys-D-Ala-D-Ala)-di-trans,octa-cis-undecaprenyl diphosphate = [GlcNAc-(1-&gt;4)-Mur2Ac(oyl-L-Ala-gamma-D-Glu-L-Lys-D-Ala-D-Ala)](n+1)-di-trans,octa-cis-undecaprenyl diphosphate + di-trans,octa-cis-undecaprenyl diphosphate + H(+)</text>
        <dbReference type="Rhea" id="RHEA:23708"/>
        <dbReference type="Rhea" id="RHEA-COMP:9602"/>
        <dbReference type="Rhea" id="RHEA-COMP:9603"/>
        <dbReference type="ChEBI" id="CHEBI:15378"/>
        <dbReference type="ChEBI" id="CHEBI:58405"/>
        <dbReference type="ChEBI" id="CHEBI:60033"/>
        <dbReference type="ChEBI" id="CHEBI:78435"/>
        <dbReference type="EC" id="2.4.99.28"/>
    </reaction>
</comment>
<keyword evidence="14" id="KW-0511">Multifunctional enzyme</keyword>
<evidence type="ECO:0000256" key="8">
    <source>
        <dbReference type="ARBA" id="ARBA00022676"/>
    </source>
</evidence>
<evidence type="ECO:0000256" key="11">
    <source>
        <dbReference type="ARBA" id="ARBA00022960"/>
    </source>
</evidence>
<evidence type="ECO:0000313" key="21">
    <source>
        <dbReference type="EMBL" id="PKQ45616.1"/>
    </source>
</evidence>
<dbReference type="RefSeq" id="WP_106659226.1">
    <property type="nucleotide sequence ID" value="NZ_PJEO01000018.1"/>
</dbReference>
<dbReference type="Gene3D" id="3.40.710.10">
    <property type="entry name" value="DD-peptidase/beta-lactamase superfamily"/>
    <property type="match status" value="2"/>
</dbReference>
<dbReference type="GO" id="GO:0071555">
    <property type="term" value="P:cell wall organization"/>
    <property type="evidence" value="ECO:0007669"/>
    <property type="project" value="UniProtKB-KW"/>
</dbReference>
<evidence type="ECO:0000256" key="10">
    <source>
        <dbReference type="ARBA" id="ARBA00022801"/>
    </source>
</evidence>